<dbReference type="AlphaFoldDB" id="A0A813JSI7"/>
<sequence length="140" mass="15905">MSCSQRGFIIQERVQAVDALLNPTAVIQPGCPGTCINGKLRAPNNSRWDWDRNGHRVECKSGRLSFVASEKSWQLQFKAIKINHNVLDDLLLALFTPRGIYVYRHNLCFGLSRTGKVLDTEGHQIQIYGKRGITDWILPR</sequence>
<accession>A0A813JSI7</accession>
<gene>
    <name evidence="1" type="ORF">PGLA2088_LOCUS23744</name>
</gene>
<evidence type="ECO:0000313" key="1">
    <source>
        <dbReference type="EMBL" id="CAE8683999.1"/>
    </source>
</evidence>
<evidence type="ECO:0000313" key="2">
    <source>
        <dbReference type="Proteomes" id="UP000626109"/>
    </source>
</evidence>
<name>A0A813JSI7_POLGL</name>
<proteinExistence type="predicted"/>
<dbReference type="Proteomes" id="UP000626109">
    <property type="component" value="Unassembled WGS sequence"/>
</dbReference>
<protein>
    <submittedName>
        <fullName evidence="1">Uncharacterized protein</fullName>
    </submittedName>
</protein>
<comment type="caution">
    <text evidence="1">The sequence shown here is derived from an EMBL/GenBank/DDBJ whole genome shotgun (WGS) entry which is preliminary data.</text>
</comment>
<dbReference type="EMBL" id="CAJNNW010026257">
    <property type="protein sequence ID" value="CAE8683999.1"/>
    <property type="molecule type" value="Genomic_DNA"/>
</dbReference>
<reference evidence="1" key="1">
    <citation type="submission" date="2021-02" db="EMBL/GenBank/DDBJ databases">
        <authorList>
            <person name="Dougan E. K."/>
            <person name="Rhodes N."/>
            <person name="Thang M."/>
            <person name="Chan C."/>
        </authorList>
    </citation>
    <scope>NUCLEOTIDE SEQUENCE</scope>
</reference>
<organism evidence="1 2">
    <name type="scientific">Polarella glacialis</name>
    <name type="common">Dinoflagellate</name>
    <dbReference type="NCBI Taxonomy" id="89957"/>
    <lineage>
        <taxon>Eukaryota</taxon>
        <taxon>Sar</taxon>
        <taxon>Alveolata</taxon>
        <taxon>Dinophyceae</taxon>
        <taxon>Suessiales</taxon>
        <taxon>Suessiaceae</taxon>
        <taxon>Polarella</taxon>
    </lineage>
</organism>